<feature type="coiled-coil region" evidence="3">
    <location>
        <begin position="1235"/>
        <end position="1318"/>
    </location>
</feature>
<dbReference type="Pfam" id="PF10145">
    <property type="entry name" value="PhageMin_Tail"/>
    <property type="match status" value="1"/>
</dbReference>
<feature type="region of interest" description="Disordered" evidence="4">
    <location>
        <begin position="1027"/>
        <end position="1091"/>
    </location>
</feature>
<organism evidence="6">
    <name type="scientific">Siphoviridae sp. ctWDo30</name>
    <dbReference type="NCBI Taxonomy" id="2826360"/>
    <lineage>
        <taxon>Viruses</taxon>
        <taxon>Duplodnaviria</taxon>
        <taxon>Heunggongvirae</taxon>
        <taxon>Uroviricota</taxon>
        <taxon>Caudoviricetes</taxon>
    </lineage>
</organism>
<name>A0A8S5N530_9CAUD</name>
<evidence type="ECO:0000313" key="6">
    <source>
        <dbReference type="EMBL" id="DAD89710.1"/>
    </source>
</evidence>
<evidence type="ECO:0000256" key="1">
    <source>
        <dbReference type="ARBA" id="ARBA00022465"/>
    </source>
</evidence>
<reference evidence="6" key="1">
    <citation type="journal article" date="2021" name="Proc. Natl. Acad. Sci. U.S.A.">
        <title>A Catalog of Tens of Thousands of Viruses from Human Metagenomes Reveals Hidden Associations with Chronic Diseases.</title>
        <authorList>
            <person name="Tisza M.J."/>
            <person name="Buck C.B."/>
        </authorList>
    </citation>
    <scope>NUCLEOTIDE SEQUENCE</scope>
    <source>
        <strain evidence="6">CtWDo30</strain>
    </source>
</reference>
<sequence>MSDGRIVIETGLDSSGLEAGIGKMKSAVATGAKVAVTAVAGVSAAIAGIAGASIKVGSNFEEGMSQVAAISGATGNDLQALTDKAKEMGAKTKYSATESADAFSYMAMAGWKTEDMLGGIEGVMNLAAASGEDLASVSDIVTDAITAFGLSANDSTHFADVLAAASSNANTNVGMLGESFKYVAPIAGAMNYSVEDVSTALGLMANASVKGSMAGTSLKTALANMAAPTDAMATVMEQYGISLENTDGSMKSLGEVIETLRENMGNLSETEQTAAASTLFGKEAMAGMLAIINASPADYEKLTSAINNADGASAQMAETMQDNLKGSVTILKSSLEGLGIEIYESMEEPLKGAADTAIEYVNQVTEAFKSGGLEGAVEAAGDIFADLAVRAAEAAPDMIGAAVSVIEAFIKGLVKNKARLGKAALDIAVTLANGLIKFLPKQMQKPAQDAIKSLSKSLTSGGLKNAIDTVCRFFDNIIKVISNISKTVFPVFTSALDVVGNHLDLFAGAATGVAVAFAAWKVINAISKTIGSINAVAKAGQLALAAYATQNGIAAISSATASGAMTVQQTVCAGLTGKIGLATAAQNLWNLALNANPIGIVITAIAALAAGIGIFTMATEDSAESTAILTEEQQALADSASEAAEKYAELEEARKERLAGIDAEYSNTQALADELSTIVDENGRIKEGYEERANIITGLLSQALGTEIEITEGVIQNYRELKKSIDEVIRSKKAEAVQSSMQEDYAAALKDQTKRYQEYANAQKDAAENSKALAEAETEWAKIKEKRDASAGDERAYMAYNDELKKAAQNVELLSGRQEALDKTLADNESAYVKCATTIQNYEGITGAIVSGDAEQIDKALAMATYSFQTAETGTKTSLANQVTTLRESYNTMKEAVASGAPGVTQATVEELYGLYTAAQAEYGKLSGMSVEEINGWTELSNNAFTSSNTPEVAKQKMEETIESIINPFGVGAPQVSKAASELVDSANTGIETSDTTSAAQNSMSQTGDTMADTLVEAKPKVENAAKETMSGYTSGVESSAGDAEEAGTTVSESSVKGLDSISGTEPGEKKGQQYISGMDSKGTDAYNSGKSLGTNAHRGLGSVKGNGVGEDFAQGYIDGMSSKGSEVQKAAANLAQKALDAVKNTQASASPSKKTKKLAKDFADGYTGEMKARVKDVKKSASALASAALKELLKANGNYEEAGKQAVEHYESGMEKVVKSSENKVEKLLDKEVNKAIQARKKEVKKKNEALRKTITEENKKNVEAQIKENSKNLKTYKDNYKKLGKAALKAYQDALEDEAKRVKESLSDTIDEITKEYQDKYDDVIRLRDSMSGKLSNTDLFEKNEDGIILTNLKDEIVAIAKYDANLTKLKGRISNDLLAEIADMNREDALAYTEALLAMSENELAQYSALYDKKNADAKAVAQKFYQEQLNTIQTEFTGKINAAFASAQKEMESIGKNVAQGFIKGLKSQSKSMAAAVKSISKTIIKQVKKDFGIKSPSKEFEAIAGYCTEGYENQYEKGMEQAKKTVSRTGKGMLETARKSLDYSALAAKMRAGIQSVNARVGESLGATVNYKVSGTAQIEAANADRERAKLADEIVDAFARSGIGVKVGSREFGRLIREVM</sequence>
<dbReference type="GO" id="GO:0098003">
    <property type="term" value="P:viral tail assembly"/>
    <property type="evidence" value="ECO:0007669"/>
    <property type="project" value="UniProtKB-KW"/>
</dbReference>
<keyword evidence="2" id="KW-1188">Viral release from host cell</keyword>
<feature type="domain" description="Phage tail tape measure protein" evidence="5">
    <location>
        <begin position="83"/>
        <end position="281"/>
    </location>
</feature>
<dbReference type="EMBL" id="BK015068">
    <property type="protein sequence ID" value="DAD89710.1"/>
    <property type="molecule type" value="Genomic_DNA"/>
</dbReference>
<evidence type="ECO:0000256" key="3">
    <source>
        <dbReference type="SAM" id="Coils"/>
    </source>
</evidence>
<protein>
    <submittedName>
        <fullName evidence="6">Minor tail protein</fullName>
    </submittedName>
</protein>
<dbReference type="PANTHER" id="PTHR37813:SF1">
    <property type="entry name" value="FELS-2 PROPHAGE PROTEIN"/>
    <property type="match status" value="1"/>
</dbReference>
<dbReference type="InterPro" id="IPR010090">
    <property type="entry name" value="Phage_tape_meas"/>
</dbReference>
<evidence type="ECO:0000256" key="4">
    <source>
        <dbReference type="SAM" id="MobiDB-lite"/>
    </source>
</evidence>
<dbReference type="NCBIfam" id="TIGR01760">
    <property type="entry name" value="tape_meas_TP901"/>
    <property type="match status" value="1"/>
</dbReference>
<proteinExistence type="predicted"/>
<keyword evidence="1" id="KW-1245">Viral tail assembly</keyword>
<evidence type="ECO:0000259" key="5">
    <source>
        <dbReference type="Pfam" id="PF10145"/>
    </source>
</evidence>
<keyword evidence="3" id="KW-0175">Coiled coil</keyword>
<dbReference type="PANTHER" id="PTHR37813">
    <property type="entry name" value="FELS-2 PROPHAGE PROTEIN"/>
    <property type="match status" value="1"/>
</dbReference>
<accession>A0A8S5N530</accession>
<evidence type="ECO:0000256" key="2">
    <source>
        <dbReference type="ARBA" id="ARBA00022612"/>
    </source>
</evidence>